<dbReference type="InterPro" id="IPR024185">
    <property type="entry name" value="FTHF_cligase-like_sf"/>
</dbReference>
<dbReference type="PANTHER" id="PTHR43682:SF1">
    <property type="entry name" value="LACTATE UTILIZATION PROTEIN C"/>
    <property type="match status" value="1"/>
</dbReference>
<dbReference type="Pfam" id="PF02589">
    <property type="entry name" value="LUD_dom"/>
    <property type="match status" value="1"/>
</dbReference>
<accession>A0A918XI46</accession>
<organism evidence="2 3">
    <name type="scientific">Parahalioglobus pacificus</name>
    <dbReference type="NCBI Taxonomy" id="930806"/>
    <lineage>
        <taxon>Bacteria</taxon>
        <taxon>Pseudomonadati</taxon>
        <taxon>Pseudomonadota</taxon>
        <taxon>Gammaproteobacteria</taxon>
        <taxon>Cellvibrionales</taxon>
        <taxon>Halieaceae</taxon>
        <taxon>Parahalioglobus</taxon>
    </lineage>
</organism>
<dbReference type="Proteomes" id="UP000644693">
    <property type="component" value="Unassembled WGS sequence"/>
</dbReference>
<dbReference type="EMBL" id="BMYM01000001">
    <property type="protein sequence ID" value="GHD31807.1"/>
    <property type="molecule type" value="Genomic_DNA"/>
</dbReference>
<keyword evidence="3" id="KW-1185">Reference proteome</keyword>
<evidence type="ECO:0000313" key="3">
    <source>
        <dbReference type="Proteomes" id="UP000644693"/>
    </source>
</evidence>
<dbReference type="InterPro" id="IPR037171">
    <property type="entry name" value="NagB/RpiA_transferase-like"/>
</dbReference>
<reference evidence="2" key="2">
    <citation type="submission" date="2020-09" db="EMBL/GenBank/DDBJ databases">
        <authorList>
            <person name="Sun Q."/>
            <person name="Kim S."/>
        </authorList>
    </citation>
    <scope>NUCLEOTIDE SEQUENCE</scope>
    <source>
        <strain evidence="2">KCTC 23430</strain>
    </source>
</reference>
<evidence type="ECO:0000259" key="1">
    <source>
        <dbReference type="Pfam" id="PF02589"/>
    </source>
</evidence>
<sequence length="229" mass="24000">MNDARTEIYARIRGTATGASRQDIDSALHGLGSGPSAPLPSIEPCAAFLANVLLQGGSISTARSRKATVQAVAKYLFERHRTHKIAAGHDQRLAALPWRDAGLLPRFGAAGSNDAVSVSFAAAAVVETGSVILLTGKASPAANHLLVEDHIVLVDCEALLSTLDDATEWVGNLRHRPRGIQLISGPSSTADIGMTLVSGAHGPKRWHIILTGEIPAEAEEEARELAGLT</sequence>
<evidence type="ECO:0000313" key="2">
    <source>
        <dbReference type="EMBL" id="GHD31807.1"/>
    </source>
</evidence>
<reference evidence="2" key="1">
    <citation type="journal article" date="2014" name="Int. J. Syst. Evol. Microbiol.">
        <title>Complete genome sequence of Corynebacterium casei LMG S-19264T (=DSM 44701T), isolated from a smear-ripened cheese.</title>
        <authorList>
            <consortium name="US DOE Joint Genome Institute (JGI-PGF)"/>
            <person name="Walter F."/>
            <person name="Albersmeier A."/>
            <person name="Kalinowski J."/>
            <person name="Ruckert C."/>
        </authorList>
    </citation>
    <scope>NUCLEOTIDE SEQUENCE</scope>
    <source>
        <strain evidence="2">KCTC 23430</strain>
    </source>
</reference>
<dbReference type="RefSeq" id="WP_189476828.1">
    <property type="nucleotide sequence ID" value="NZ_BMYM01000001.1"/>
</dbReference>
<protein>
    <submittedName>
        <fullName evidence="2">Lactate utilization protein C</fullName>
    </submittedName>
</protein>
<proteinExistence type="predicted"/>
<dbReference type="SUPFAM" id="SSF100950">
    <property type="entry name" value="NagB/RpiA/CoA transferase-like"/>
    <property type="match status" value="1"/>
</dbReference>
<feature type="domain" description="LUD" evidence="1">
    <location>
        <begin position="116"/>
        <end position="210"/>
    </location>
</feature>
<dbReference type="PANTHER" id="PTHR43682">
    <property type="entry name" value="LACTATE UTILIZATION PROTEIN C"/>
    <property type="match status" value="1"/>
</dbReference>
<comment type="caution">
    <text evidence="2">The sequence shown here is derived from an EMBL/GenBank/DDBJ whole genome shotgun (WGS) entry which is preliminary data.</text>
</comment>
<gene>
    <name evidence="2" type="ORF">GCM10007053_15260</name>
</gene>
<dbReference type="InterPro" id="IPR003741">
    <property type="entry name" value="LUD_dom"/>
</dbReference>
<dbReference type="Gene3D" id="3.40.50.10420">
    <property type="entry name" value="NagB/RpiA/CoA transferase-like"/>
    <property type="match status" value="1"/>
</dbReference>
<name>A0A918XI46_9GAMM</name>
<dbReference type="AlphaFoldDB" id="A0A918XI46"/>